<dbReference type="Gene3D" id="3.30.450.20">
    <property type="entry name" value="PAS domain"/>
    <property type="match status" value="2"/>
</dbReference>
<dbReference type="InterPro" id="IPR000160">
    <property type="entry name" value="GGDEF_dom"/>
</dbReference>
<dbReference type="PROSITE" id="PS50887">
    <property type="entry name" value="GGDEF"/>
    <property type="match status" value="1"/>
</dbReference>
<feature type="domain" description="PAS" evidence="2">
    <location>
        <begin position="273"/>
        <end position="316"/>
    </location>
</feature>
<protein>
    <submittedName>
        <fullName evidence="4">Diguanylate cyclase</fullName>
        <ecNumber evidence="4">2.7.7.65</ecNumber>
    </submittedName>
</protein>
<keyword evidence="5" id="KW-1185">Reference proteome</keyword>
<dbReference type="NCBIfam" id="TIGR00229">
    <property type="entry name" value="sensory_box"/>
    <property type="match status" value="1"/>
</dbReference>
<dbReference type="InterPro" id="IPR035965">
    <property type="entry name" value="PAS-like_dom_sf"/>
</dbReference>
<organism evidence="4 5">
    <name type="scientific">Roseofilum capinflatum BLCC-M114</name>
    <dbReference type="NCBI Taxonomy" id="3022440"/>
    <lineage>
        <taxon>Bacteria</taxon>
        <taxon>Bacillati</taxon>
        <taxon>Cyanobacteriota</taxon>
        <taxon>Cyanophyceae</taxon>
        <taxon>Desertifilales</taxon>
        <taxon>Desertifilaceae</taxon>
        <taxon>Roseofilum</taxon>
        <taxon>Roseofilum capinflatum</taxon>
    </lineage>
</organism>
<dbReference type="PANTHER" id="PTHR45138:SF9">
    <property type="entry name" value="DIGUANYLATE CYCLASE DGCM-RELATED"/>
    <property type="match status" value="1"/>
</dbReference>
<keyword evidence="4" id="KW-0548">Nucleotidyltransferase</keyword>
<dbReference type="CDD" id="cd00130">
    <property type="entry name" value="PAS"/>
    <property type="match status" value="2"/>
</dbReference>
<proteinExistence type="predicted"/>
<feature type="domain" description="GGDEF" evidence="3">
    <location>
        <begin position="627"/>
        <end position="764"/>
    </location>
</feature>
<dbReference type="Gene3D" id="3.30.70.270">
    <property type="match status" value="1"/>
</dbReference>
<comment type="caution">
    <text evidence="4">The sequence shown here is derived from an EMBL/GenBank/DDBJ whole genome shotgun (WGS) entry which is preliminary data.</text>
</comment>
<dbReference type="Pfam" id="PF13188">
    <property type="entry name" value="PAS_8"/>
    <property type="match status" value="1"/>
</dbReference>
<dbReference type="PROSITE" id="PS50046">
    <property type="entry name" value="PHYTOCHROME_2"/>
    <property type="match status" value="1"/>
</dbReference>
<dbReference type="InterPro" id="IPR050469">
    <property type="entry name" value="Diguanylate_Cyclase"/>
</dbReference>
<sequence>MTNHELRKDPSFSHSSFPISTSISLGQKPSTIYSNHQQLDWIEGIFWSAHPVTLSLHTISPQIEEITDYPLETFYKNPHFWLDLIHPEDRERVKEQLIDLVYHPSLLKLSYRIITDGQKVQWVQTQARLYHPDPENSGHLAPSEGLLQGFTTTIYPPVHTPDPLGSSFSGTETLFSAVLAHLPHVGVLILDGDGQEILRMGQLWQGEECAEEFDRLIQLCLNRETAVQEFRIGDRTYRGYFSPCLTPEWIALGAIVVEEITAIEQQQIAFQESQDKYQALFDLLPIGLAITDCQGNFVEVNTAAEEILGVSKDQLMQWSCDTFEQVAFFPEADRNWRKNQHCEAGLLGKKGDVTWLELHVSQMPVKGYGYLLSYSNITTQKLADLALTKQAERERLIRIMTQKIRQSLNLEEILETTVGQVRLILNTDRVMVYRFNPDSSGLVIAESCRLGVTSMLGWQMANLRACEPEWFRSYCQGKMQVIDNISEAGLEFSYSQLLQAFQVKSKVSVPIILTALPTHTDQPCPFCYLEDEEHKSHYLWGLLIAHECGSSMGSQKHWQQLDIDLLKQLAAQVAIAIDQSILYQQLEKANQELYGLATSDGLTQLANRRYFDQLLYQEWQRLTREQQPLSLILSDIDFFKHYNDTYGHQAGDDCLKQVALAIQKGVQRPADLVARYGGEEFVVMLPNTPQSGAVAIAKRIQDHVQALQIRHQNSTASSVVTLSLGIATVVPVPEINPEWLLKAADEALYQAKAQGRNQWVYARDVC</sequence>
<dbReference type="InterPro" id="IPR029016">
    <property type="entry name" value="GAF-like_dom_sf"/>
</dbReference>
<evidence type="ECO:0000259" key="3">
    <source>
        <dbReference type="PROSITE" id="PS50887"/>
    </source>
</evidence>
<dbReference type="SMART" id="SM00267">
    <property type="entry name" value="GGDEF"/>
    <property type="match status" value="1"/>
</dbReference>
<dbReference type="InterPro" id="IPR043128">
    <property type="entry name" value="Rev_trsase/Diguanyl_cyclase"/>
</dbReference>
<dbReference type="Gene3D" id="3.30.450.40">
    <property type="match status" value="1"/>
</dbReference>
<dbReference type="GO" id="GO:0052621">
    <property type="term" value="F:diguanylate cyclase activity"/>
    <property type="evidence" value="ECO:0007669"/>
    <property type="project" value="UniProtKB-EC"/>
</dbReference>
<dbReference type="RefSeq" id="WP_283765866.1">
    <property type="nucleotide sequence ID" value="NZ_JAQOSO010000022.1"/>
</dbReference>
<dbReference type="Pfam" id="PF01590">
    <property type="entry name" value="GAF"/>
    <property type="match status" value="1"/>
</dbReference>
<dbReference type="SMART" id="SM00091">
    <property type="entry name" value="PAS"/>
    <property type="match status" value="2"/>
</dbReference>
<dbReference type="InterPro" id="IPR000014">
    <property type="entry name" value="PAS"/>
</dbReference>
<dbReference type="CDD" id="cd01949">
    <property type="entry name" value="GGDEF"/>
    <property type="match status" value="1"/>
</dbReference>
<reference evidence="4 5" key="1">
    <citation type="submission" date="2023-01" db="EMBL/GenBank/DDBJ databases">
        <title>Novel diversity within Roseofilum (Cyanobacteria; Desertifilaceae) from marine benthic mats with descriptions of four novel species.</title>
        <authorList>
            <person name="Wang Y."/>
            <person name="Berthold D.E."/>
            <person name="Hu J."/>
            <person name="Lefler F.W."/>
            <person name="Laughinghouse H.D. IV."/>
        </authorList>
    </citation>
    <scope>NUCLEOTIDE SEQUENCE [LARGE SCALE GENOMIC DNA]</scope>
    <source>
        <strain evidence="4 5">BLCC-M114</strain>
    </source>
</reference>
<dbReference type="PROSITE" id="PS50112">
    <property type="entry name" value="PAS"/>
    <property type="match status" value="1"/>
</dbReference>
<dbReference type="InterPro" id="IPR016132">
    <property type="entry name" value="Phyto_chromo_attachment"/>
</dbReference>
<evidence type="ECO:0000313" key="5">
    <source>
        <dbReference type="Proteomes" id="UP001235849"/>
    </source>
</evidence>
<evidence type="ECO:0000313" key="4">
    <source>
        <dbReference type="EMBL" id="MDJ1173511.1"/>
    </source>
</evidence>
<dbReference type="EMBL" id="JAQOSO010000022">
    <property type="protein sequence ID" value="MDJ1173511.1"/>
    <property type="molecule type" value="Genomic_DNA"/>
</dbReference>
<dbReference type="SUPFAM" id="SSF55073">
    <property type="entry name" value="Nucleotide cyclase"/>
    <property type="match status" value="1"/>
</dbReference>
<dbReference type="SMART" id="SM00065">
    <property type="entry name" value="GAF"/>
    <property type="match status" value="1"/>
</dbReference>
<dbReference type="Pfam" id="PF00990">
    <property type="entry name" value="GGDEF"/>
    <property type="match status" value="1"/>
</dbReference>
<keyword evidence="4" id="KW-0808">Transferase</keyword>
<feature type="domain" description="Phytochrome chromophore attachment site" evidence="1">
    <location>
        <begin position="409"/>
        <end position="572"/>
    </location>
</feature>
<dbReference type="InterPro" id="IPR013655">
    <property type="entry name" value="PAS_fold_3"/>
</dbReference>
<dbReference type="SUPFAM" id="SSF55785">
    <property type="entry name" value="PYP-like sensor domain (PAS domain)"/>
    <property type="match status" value="2"/>
</dbReference>
<dbReference type="SUPFAM" id="SSF55781">
    <property type="entry name" value="GAF domain-like"/>
    <property type="match status" value="1"/>
</dbReference>
<dbReference type="Proteomes" id="UP001235849">
    <property type="component" value="Unassembled WGS sequence"/>
</dbReference>
<dbReference type="InterPro" id="IPR029787">
    <property type="entry name" value="Nucleotide_cyclase"/>
</dbReference>
<evidence type="ECO:0000259" key="1">
    <source>
        <dbReference type="PROSITE" id="PS50046"/>
    </source>
</evidence>
<dbReference type="PANTHER" id="PTHR45138">
    <property type="entry name" value="REGULATORY COMPONENTS OF SENSORY TRANSDUCTION SYSTEM"/>
    <property type="match status" value="1"/>
</dbReference>
<dbReference type="InterPro" id="IPR003018">
    <property type="entry name" value="GAF"/>
</dbReference>
<dbReference type="NCBIfam" id="TIGR00254">
    <property type="entry name" value="GGDEF"/>
    <property type="match status" value="1"/>
</dbReference>
<dbReference type="Pfam" id="PF08447">
    <property type="entry name" value="PAS_3"/>
    <property type="match status" value="1"/>
</dbReference>
<name>A0ABT7B4R8_9CYAN</name>
<evidence type="ECO:0000259" key="2">
    <source>
        <dbReference type="PROSITE" id="PS50112"/>
    </source>
</evidence>
<accession>A0ABT7B4R8</accession>
<dbReference type="EC" id="2.7.7.65" evidence="4"/>
<gene>
    <name evidence="4" type="ORF">PMG25_05330</name>
</gene>